<keyword evidence="3" id="KW-0539">Nucleus</keyword>
<protein>
    <submittedName>
        <fullName evidence="6">Nucleoplasmin-like protein ANO39</fullName>
    </submittedName>
</protein>
<dbReference type="InterPro" id="IPR036824">
    <property type="entry name" value="Nucleoplasmin_core_dom_sf"/>
</dbReference>
<dbReference type="Proteomes" id="UP000694941">
    <property type="component" value="Unplaced"/>
</dbReference>
<dbReference type="PANTHER" id="PTHR22747">
    <property type="entry name" value="NUCLEOPLASMIN"/>
    <property type="match status" value="1"/>
</dbReference>
<keyword evidence="5" id="KW-1185">Reference proteome</keyword>
<gene>
    <name evidence="6" type="primary">LOC106459383</name>
</gene>
<dbReference type="Gene3D" id="2.60.120.340">
    <property type="entry name" value="Nucleoplasmin core domain"/>
    <property type="match status" value="1"/>
</dbReference>
<proteinExistence type="inferred from homology"/>
<dbReference type="RefSeq" id="XP_022241560.1">
    <property type="nucleotide sequence ID" value="XM_022385852.1"/>
</dbReference>
<dbReference type="SUPFAM" id="SSF69203">
    <property type="entry name" value="Nucleoplasmin-like core domain"/>
    <property type="match status" value="1"/>
</dbReference>
<name>A0ABM1SD55_LIMPO</name>
<evidence type="ECO:0000256" key="1">
    <source>
        <dbReference type="ARBA" id="ARBA00004123"/>
    </source>
</evidence>
<dbReference type="Pfam" id="PF03066">
    <property type="entry name" value="Nucleoplasmin"/>
    <property type="match status" value="1"/>
</dbReference>
<feature type="domain" description="Nucleoplasmin core" evidence="4">
    <location>
        <begin position="6"/>
        <end position="114"/>
    </location>
</feature>
<evidence type="ECO:0000259" key="4">
    <source>
        <dbReference type="Pfam" id="PF03066"/>
    </source>
</evidence>
<sequence>MSKEYLWVGKLDKNTKVVVFNPLEEGETDAIISHSLLVKKVLLGPCKDSQELNVIEIETEGYLDDEIKTTLCCLQATNDKKFDQCSIDLLVTHNEAKFSLVEGSGPVTIFGQHLAEYLEDEIISEDGDEEAEEEEVSPELTGKKRKEKKLLDYQKRLQKWKFLMKKKTMKRKMRMRKWK</sequence>
<comment type="similarity">
    <text evidence="2">Belongs to the nucleoplasmin family.</text>
</comment>
<organism evidence="5 6">
    <name type="scientific">Limulus polyphemus</name>
    <name type="common">Atlantic horseshoe crab</name>
    <dbReference type="NCBI Taxonomy" id="6850"/>
    <lineage>
        <taxon>Eukaryota</taxon>
        <taxon>Metazoa</taxon>
        <taxon>Ecdysozoa</taxon>
        <taxon>Arthropoda</taxon>
        <taxon>Chelicerata</taxon>
        <taxon>Merostomata</taxon>
        <taxon>Xiphosura</taxon>
        <taxon>Limulidae</taxon>
        <taxon>Limulus</taxon>
    </lineage>
</organism>
<accession>A0ABM1SD55</accession>
<dbReference type="InterPro" id="IPR004301">
    <property type="entry name" value="Nucleoplasmin"/>
</dbReference>
<reference evidence="6" key="1">
    <citation type="submission" date="2025-08" db="UniProtKB">
        <authorList>
            <consortium name="RefSeq"/>
        </authorList>
    </citation>
    <scope>IDENTIFICATION</scope>
    <source>
        <tissue evidence="6">Muscle</tissue>
    </source>
</reference>
<comment type="subcellular location">
    <subcellularLocation>
        <location evidence="1">Nucleus</location>
    </subcellularLocation>
</comment>
<evidence type="ECO:0000256" key="2">
    <source>
        <dbReference type="ARBA" id="ARBA00010744"/>
    </source>
</evidence>
<dbReference type="GeneID" id="106459383"/>
<evidence type="ECO:0000256" key="3">
    <source>
        <dbReference type="ARBA" id="ARBA00023242"/>
    </source>
</evidence>
<dbReference type="PANTHER" id="PTHR22747:SF18">
    <property type="entry name" value="GEO09167P1-RELATED"/>
    <property type="match status" value="1"/>
</dbReference>
<dbReference type="InterPro" id="IPR024057">
    <property type="entry name" value="Nucleoplasmin_core_dom"/>
</dbReference>
<evidence type="ECO:0000313" key="5">
    <source>
        <dbReference type="Proteomes" id="UP000694941"/>
    </source>
</evidence>
<evidence type="ECO:0000313" key="6">
    <source>
        <dbReference type="RefSeq" id="XP_022241560.1"/>
    </source>
</evidence>